<keyword evidence="4" id="KW-0539">Nucleus</keyword>
<evidence type="ECO:0000313" key="8">
    <source>
        <dbReference type="Proteomes" id="UP001562425"/>
    </source>
</evidence>
<feature type="compositionally biased region" description="Polar residues" evidence="5">
    <location>
        <begin position="986"/>
        <end position="1002"/>
    </location>
</feature>
<keyword evidence="8" id="KW-1185">Reference proteome</keyword>
<keyword evidence="3" id="KW-0804">Transcription</keyword>
<gene>
    <name evidence="7" type="ORF">pipiens_008747</name>
</gene>
<dbReference type="SUPFAM" id="SSF56219">
    <property type="entry name" value="DNase I-like"/>
    <property type="match status" value="1"/>
</dbReference>
<feature type="compositionally biased region" description="Low complexity" evidence="5">
    <location>
        <begin position="976"/>
        <end position="985"/>
    </location>
</feature>
<dbReference type="InterPro" id="IPR052406">
    <property type="entry name" value="Chromatin_Remodeling_Comp"/>
</dbReference>
<proteinExistence type="predicted"/>
<accession>A0ABD1DGC7</accession>
<feature type="compositionally biased region" description="Pro residues" evidence="5">
    <location>
        <begin position="1008"/>
        <end position="1022"/>
    </location>
</feature>
<protein>
    <recommendedName>
        <fullName evidence="6">RFX-type winged-helix domain-containing protein</fullName>
    </recommendedName>
</protein>
<dbReference type="InterPro" id="IPR003150">
    <property type="entry name" value="DNA-bd_RFX"/>
</dbReference>
<name>A0ABD1DGC7_CULPP</name>
<comment type="caution">
    <text evidence="7">The sequence shown here is derived from an EMBL/GenBank/DDBJ whole genome shotgun (WGS) entry which is preliminary data.</text>
</comment>
<dbReference type="InterPro" id="IPR011989">
    <property type="entry name" value="ARM-like"/>
</dbReference>
<keyword evidence="2" id="KW-0805">Transcription regulation</keyword>
<evidence type="ECO:0000256" key="4">
    <source>
        <dbReference type="ARBA" id="ARBA00023242"/>
    </source>
</evidence>
<feature type="region of interest" description="Disordered" evidence="5">
    <location>
        <begin position="1957"/>
        <end position="2015"/>
    </location>
</feature>
<evidence type="ECO:0000256" key="5">
    <source>
        <dbReference type="SAM" id="MobiDB-lite"/>
    </source>
</evidence>
<dbReference type="GO" id="GO:0006325">
    <property type="term" value="P:chromatin organization"/>
    <property type="evidence" value="ECO:0007669"/>
    <property type="project" value="UniProtKB-KW"/>
</dbReference>
<reference evidence="7 8" key="1">
    <citation type="submission" date="2024-05" db="EMBL/GenBank/DDBJ databases">
        <title>Culex pipiens pipiens assembly and annotation.</title>
        <authorList>
            <person name="Alout H."/>
            <person name="Durand T."/>
        </authorList>
    </citation>
    <scope>NUCLEOTIDE SEQUENCE [LARGE SCALE GENOMIC DNA]</scope>
    <source>
        <strain evidence="7">HA-2024</strain>
        <tissue evidence="7">Whole body</tissue>
    </source>
</reference>
<evidence type="ECO:0000313" key="7">
    <source>
        <dbReference type="EMBL" id="KAL1398715.1"/>
    </source>
</evidence>
<feature type="compositionally biased region" description="Low complexity" evidence="5">
    <location>
        <begin position="1801"/>
        <end position="1811"/>
    </location>
</feature>
<organism evidence="7 8">
    <name type="scientific">Culex pipiens pipiens</name>
    <name type="common">Northern house mosquito</name>
    <dbReference type="NCBI Taxonomy" id="38569"/>
    <lineage>
        <taxon>Eukaryota</taxon>
        <taxon>Metazoa</taxon>
        <taxon>Ecdysozoa</taxon>
        <taxon>Arthropoda</taxon>
        <taxon>Hexapoda</taxon>
        <taxon>Insecta</taxon>
        <taxon>Pterygota</taxon>
        <taxon>Neoptera</taxon>
        <taxon>Endopterygota</taxon>
        <taxon>Diptera</taxon>
        <taxon>Nematocera</taxon>
        <taxon>Culicoidea</taxon>
        <taxon>Culicidae</taxon>
        <taxon>Culicinae</taxon>
        <taxon>Culicini</taxon>
        <taxon>Culex</taxon>
        <taxon>Culex</taxon>
    </lineage>
</organism>
<feature type="compositionally biased region" description="Pro residues" evidence="5">
    <location>
        <begin position="955"/>
        <end position="975"/>
    </location>
</feature>
<dbReference type="Proteomes" id="UP001562425">
    <property type="component" value="Unassembled WGS sequence"/>
</dbReference>
<feature type="region of interest" description="Disordered" evidence="5">
    <location>
        <begin position="953"/>
        <end position="1037"/>
    </location>
</feature>
<feature type="domain" description="RFX-type winged-helix" evidence="6">
    <location>
        <begin position="1045"/>
        <end position="1130"/>
    </location>
</feature>
<dbReference type="PROSITE" id="PS51526">
    <property type="entry name" value="RFX_DBD"/>
    <property type="match status" value="1"/>
</dbReference>
<dbReference type="InterPro" id="IPR016024">
    <property type="entry name" value="ARM-type_fold"/>
</dbReference>
<dbReference type="SUPFAM" id="SSF48371">
    <property type="entry name" value="ARM repeat"/>
    <property type="match status" value="1"/>
</dbReference>
<evidence type="ECO:0000259" key="6">
    <source>
        <dbReference type="PROSITE" id="PS51526"/>
    </source>
</evidence>
<evidence type="ECO:0000256" key="1">
    <source>
        <dbReference type="ARBA" id="ARBA00022853"/>
    </source>
</evidence>
<evidence type="ECO:0000256" key="3">
    <source>
        <dbReference type="ARBA" id="ARBA00023163"/>
    </source>
</evidence>
<dbReference type="Gene3D" id="1.25.10.10">
    <property type="entry name" value="Leucine-rich Repeat Variant"/>
    <property type="match status" value="1"/>
</dbReference>
<dbReference type="Gene3D" id="3.60.10.10">
    <property type="entry name" value="Endonuclease/exonuclease/phosphatase"/>
    <property type="match status" value="1"/>
</dbReference>
<dbReference type="InterPro" id="IPR036691">
    <property type="entry name" value="Endo/exonu/phosph_ase_sf"/>
</dbReference>
<feature type="compositionally biased region" description="Polar residues" evidence="5">
    <location>
        <begin position="1959"/>
        <end position="1969"/>
    </location>
</feature>
<feature type="region of interest" description="Disordered" evidence="5">
    <location>
        <begin position="1801"/>
        <end position="1824"/>
    </location>
</feature>
<keyword evidence="1" id="KW-0156">Chromatin regulator</keyword>
<feature type="compositionally biased region" description="Low complexity" evidence="5">
    <location>
        <begin position="1976"/>
        <end position="2009"/>
    </location>
</feature>
<dbReference type="EMBL" id="JBEHCU010005801">
    <property type="protein sequence ID" value="KAL1398715.1"/>
    <property type="molecule type" value="Genomic_DNA"/>
</dbReference>
<sequence>MRRRFVYVITMEQDQDGGKGHSDACSSRMVIAVIWSSRASAQRWPKVKVELRHQQTPDSLPTQITQTKAPATEQSQMIEEQQPLDPVQTQTLTVPVQQTVSPANQPTPADVAMETTDSDYHVIAVSETWLRDGILDSELSSNYQFFRKDRSPATSELRRGGGCLVAVKNGLDATLVKLAGYDHLEQTIIRVKVRRQNVFLCCIYIRPNSPNDIYLLHYAAVREVLSKAGVNDLVIVVGDYNLPGLRWTIDDDVNAFIPNNASTEIELDLMESLLTSGMQQVCNLSNARGNILDLAFVNDADRVDLIEPPSAILKPDRHHKQFVLKVDLHHNPDQVSQHSADVADFDFNRCDHVAVTDALNQIDWDNVLNSEDANTQASQFYSVVFDVIQQLVPRKRIARDRSIKQPWWNAELRHKRNILRKARKRLFRSKSPEDNVCVERLETEYELLNETLYREYLDNIQTRLTDDPSSFWSYVKSRKRTDGIPSVVDSGDRSSNSPEEAANLFADFFKGVFNHGLHTAPADYLDEIPSHNIDMPFPVLSEAEVLEALAAVDSSKGPGPDKLPPSFIKMCAGSLAHPHSEYDKLILSLLSPLPNEQDFSINVCTLMSNESKHTLKVDRCPKLITVLLAHAGVFNHFSLRDMFDEYYANIRKNSLHRFWKDCLYEKPQVLELSYSDYFQKLERDPTNLIKNIYGEDLDKDEDCGQLEMGTLRSFLSLGSGLGTNDYIGQRILQIASIFRNLSFNDENILVLGKHRPFLRFLIMLSNSRWGNLHHMGLDMLGNVSVEIDINDPQTDEITRSLLSTLWEGLEGDDRGVIISCLEVLSKIAQKESNEDNLNRCLNQEIYDQICRYLSLSDIMLLLYTLECIYSLTSMGEKPCNSIMHVTGIIDTLVSLVTVEAQSYGPDACILMRVVETIPGNLAGTYPGNHYHNTGPVPPPQAPSMAQLTVQNKEQPPIPLPNIPALPGLPAPPKSATPPISTAPTPVQTTGATRPATSQSPQIPVNVIPKPPSTPTAPAPPSTTQPTTVAAKHALQQQSQENEQFALAWLRATFEPTPSLANRIEQAELYKLYLAANAKIGRKAVVPQVHLPRCVRTVFGGTVGPTQVKSQAEGGATETVSFYYEGIRLKVKPAVATAGGVPSQKVVNPPAQLLQQVLNSNQSGETKNVIVVNQTTISPQPLGTIAAPPQPPQQTTGTTTIMNQSGTISSTTTNPSALIKSLLANKVTTTTTMPSSESGGTGGNLVVVTSSTSSSLSSTTTSINPSTTSNCLIASNVNVHQVAQRQQLLKQKQLNAAAAQLPNSSVVVTSNSPNNLTNIKVGNSTISIKPGTLPTNTVITATQQPQELQPPPLAPLSQPGGGAVIKPLTTNKLLADLLDKKTNDPPVFAIGETTVKRKSDVDGLEPPNKKIDLMTGVEEVKVTPKAADLYAELAGSILEGEDLEDVEMKVVKEEVKVQPAPAQQQVITVPMPMQRQIIMNPNNPQQMLLSPGGTGQQLTTQTTATIKTDTGYQTVPIIMQHNQSPIQIQKAAPVMQPTVIGNQQQPTQYILATNPQGQTYVVAQQPQPQPQLQQTVLLTQNPQTGAQQKTIIILQQQPNAGQHIQGQQIVQTQQQTPQKVFVNQQGQQIIMTQVPRQVQHQGNTISIDGQTQQIIKTNQPATQIIQHLGGTPQQQQQSQQIQHLLQQSGSQTIQIIQQPPQQQQQIVAQPSQIVIQAQPQQQQMQPQIISQQIIQPATPQQIMTMQAKQTAPAQSPSTITVTKQTVPAPVAQPTAGSLPTKTIIGTTPQKQMIQVVQQKAAASPMPAAKPTPQNQPTVEPAPPKASTTATVVAATPTTNTPMAPTSSSSSSSSIQMIPAMDPAKAVDEDVDASWPWVCDWRGCPRKKFASANEVYKHACAVHAPESLESSSDIYCQWGPGPNLCDNLPRKRFSLMTHIFDRHCTSESFKSAVQRRVANATAGTQQPQQAYPVTLVRQPAGTPPGSSASSTTSESASTPAATTTTTTQGPQLPGHMSAVGPAALHAIKRHAIDWVNAKEFQDDIEGPVTKSIRLTSALILRNLVVYSNTARRNLRAYEPHLAGVAMNNVEASRTISQIQETFKKESISTH</sequence>
<dbReference type="PANTHER" id="PTHR22970">
    <property type="entry name" value="AT-RICH INTERACTIVE DOMAIN-CONTAINING PROTEIN 2"/>
    <property type="match status" value="1"/>
</dbReference>
<evidence type="ECO:0000256" key="2">
    <source>
        <dbReference type="ARBA" id="ARBA00023015"/>
    </source>
</evidence>
<dbReference type="PANTHER" id="PTHR22970:SF14">
    <property type="entry name" value="AT-RICH INTERACTIVE DOMAIN-CONTAINING PROTEIN 2"/>
    <property type="match status" value="1"/>
</dbReference>